<dbReference type="InParanoid" id="A0A3Q1JS99"/>
<name>A0A3Q1JS99_ANATE</name>
<dbReference type="InterPro" id="IPR025662">
    <property type="entry name" value="Sigma_54_int_dom_ATP-bd_1"/>
</dbReference>
<feature type="coiled-coil region" evidence="3">
    <location>
        <begin position="290"/>
        <end position="327"/>
    </location>
</feature>
<dbReference type="GeneTree" id="ENSGT00500000044904"/>
<evidence type="ECO:0000256" key="1">
    <source>
        <dbReference type="ARBA" id="ARBA00008535"/>
    </source>
</evidence>
<dbReference type="OMA" id="IEVGWWC"/>
<organism evidence="5 6">
    <name type="scientific">Anabas testudineus</name>
    <name type="common">Climbing perch</name>
    <name type="synonym">Anthias testudineus</name>
    <dbReference type="NCBI Taxonomy" id="64144"/>
    <lineage>
        <taxon>Eukaryota</taxon>
        <taxon>Metazoa</taxon>
        <taxon>Chordata</taxon>
        <taxon>Craniata</taxon>
        <taxon>Vertebrata</taxon>
        <taxon>Euteleostomi</taxon>
        <taxon>Actinopterygii</taxon>
        <taxon>Neopterygii</taxon>
        <taxon>Teleostei</taxon>
        <taxon>Neoteleostei</taxon>
        <taxon>Acanthomorphata</taxon>
        <taxon>Anabantaria</taxon>
        <taxon>Anabantiformes</taxon>
        <taxon>Anabantoidei</taxon>
        <taxon>Anabantidae</taxon>
        <taxon>Anabas</taxon>
    </lineage>
</organism>
<evidence type="ECO:0000313" key="5">
    <source>
        <dbReference type="Ensembl" id="ENSATEP00000033953.1"/>
    </source>
</evidence>
<reference evidence="5" key="3">
    <citation type="submission" date="2025-09" db="UniProtKB">
        <authorList>
            <consortium name="Ensembl"/>
        </authorList>
    </citation>
    <scope>IDENTIFICATION</scope>
</reference>
<dbReference type="PANTHER" id="PTHR32046">
    <property type="entry name" value="G DOMAIN-CONTAINING PROTEIN"/>
    <property type="match status" value="1"/>
</dbReference>
<dbReference type="PROSITE" id="PS00675">
    <property type="entry name" value="SIGMA54_INTERACT_1"/>
    <property type="match status" value="1"/>
</dbReference>
<evidence type="ECO:0000259" key="4">
    <source>
        <dbReference type="Pfam" id="PF04548"/>
    </source>
</evidence>
<evidence type="ECO:0000256" key="3">
    <source>
        <dbReference type="SAM" id="Coils"/>
    </source>
</evidence>
<protein>
    <recommendedName>
        <fullName evidence="4">AIG1-type G domain-containing protein</fullName>
    </recommendedName>
</protein>
<dbReference type="Gene3D" id="3.40.50.300">
    <property type="entry name" value="P-loop containing nucleotide triphosphate hydrolases"/>
    <property type="match status" value="1"/>
</dbReference>
<keyword evidence="3" id="KW-0175">Coiled coil</keyword>
<dbReference type="AlphaFoldDB" id="A0A3Q1JS99"/>
<dbReference type="InterPro" id="IPR006703">
    <property type="entry name" value="G_AIG1"/>
</dbReference>
<dbReference type="Proteomes" id="UP000265040">
    <property type="component" value="Chromosome 12"/>
</dbReference>
<dbReference type="Pfam" id="PF04548">
    <property type="entry name" value="AIG1"/>
    <property type="match status" value="1"/>
</dbReference>
<reference evidence="5" key="2">
    <citation type="submission" date="2025-08" db="UniProtKB">
        <authorList>
            <consortium name="Ensembl"/>
        </authorList>
    </citation>
    <scope>IDENTIFICATION</scope>
</reference>
<feature type="coiled-coil region" evidence="3">
    <location>
        <begin position="416"/>
        <end position="464"/>
    </location>
</feature>
<dbReference type="FunCoup" id="A0A3Q1JS99">
    <property type="interactions" value="14"/>
</dbReference>
<evidence type="ECO:0000256" key="2">
    <source>
        <dbReference type="ARBA" id="ARBA00022741"/>
    </source>
</evidence>
<dbReference type="RefSeq" id="XP_026209771.1">
    <property type="nucleotide sequence ID" value="XM_026353986.1"/>
</dbReference>
<dbReference type="RefSeq" id="XP_026209772.1">
    <property type="nucleotide sequence ID" value="XM_026353987.1"/>
</dbReference>
<dbReference type="GO" id="GO:0005525">
    <property type="term" value="F:GTP binding"/>
    <property type="evidence" value="ECO:0007669"/>
    <property type="project" value="InterPro"/>
</dbReference>
<feature type="domain" description="AIG1-type G" evidence="4">
    <location>
        <begin position="56"/>
        <end position="220"/>
    </location>
</feature>
<dbReference type="SUPFAM" id="SSF52540">
    <property type="entry name" value="P-loop containing nucleoside triphosphate hydrolases"/>
    <property type="match status" value="2"/>
</dbReference>
<dbReference type="GeneID" id="113158235"/>
<proteinExistence type="inferred from homology"/>
<dbReference type="InterPro" id="IPR027417">
    <property type="entry name" value="P-loop_NTPase"/>
</dbReference>
<dbReference type="Ensembl" id="ENSATET00000034445.3">
    <property type="protein sequence ID" value="ENSATEP00000033953.1"/>
    <property type="gene ID" value="ENSATEG00000023346.3"/>
</dbReference>
<evidence type="ECO:0000313" key="6">
    <source>
        <dbReference type="Proteomes" id="UP000265040"/>
    </source>
</evidence>
<keyword evidence="6" id="KW-1185">Reference proteome</keyword>
<accession>A0A3Q1JS99</accession>
<sequence length="541" mass="62081">MATMINISSKYKDIVSKCSLIHSGSPAVYQLKPKTETFGTLTRKTVGEKNLNKTNKTILLVGETGTGKSTLINALVNYTMGVKFEDNIWFEIVEDEKRCQTESQTSDVIVYEIFGFEGITVPYSLTVIDTPGYGDTRGIEHDERVSQRLLDLFRSEDGVHEINAVGLVMKSSENRVSDRLSYVFNSVMSLFGEEMEKNIVALITHSDGMTPENALKALEDAEIKCAKNEKNKPAYFLFNNCLSTERTEENEFGLETAWRVTERGMKQFTNFLETSTAQKLTTTVEVLNLIVRLKACIQNLQERIEFTEMKQKEAHQTQEALKKHEQEMKDNENFTVEVDEVYKVKERIEGGLWWLVFYGGAVCCTVCEENCHYPGCTIAWKPEHCKVMKGGHCTVCTGKCPVSDHEKEKWIYVAKTRRVQKTLEDVKKKYEKNKEESGKKANLLGNLEKEMRDLTAEKNQLLEESYQHVLRQEQIALNVDSLSTHVHLDFLIEKMKEKGDTEKVQELEEIRRRQKSKKGFMAAFWYKLSKKNKGAEENKHE</sequence>
<keyword evidence="2" id="KW-0547">Nucleotide-binding</keyword>
<dbReference type="STRING" id="64144.ENSATEP00000033953"/>
<dbReference type="OrthoDB" id="8954335at2759"/>
<reference evidence="5" key="1">
    <citation type="submission" date="2021-04" db="EMBL/GenBank/DDBJ databases">
        <authorList>
            <consortium name="Wellcome Sanger Institute Data Sharing"/>
        </authorList>
    </citation>
    <scope>NUCLEOTIDE SEQUENCE [LARGE SCALE GENOMIC DNA]</scope>
</reference>
<dbReference type="PANTHER" id="PTHR32046:SF11">
    <property type="entry name" value="IMMUNE-ASSOCIATED NUCLEOTIDE-BINDING PROTEIN 10-LIKE"/>
    <property type="match status" value="1"/>
</dbReference>
<comment type="similarity">
    <text evidence="1">Belongs to the TRAFAC class TrmE-Era-EngA-EngB-Septin-like GTPase superfamily. AIG1/Toc34/Toc159-like paraseptin GTPase family. IAN subfamily.</text>
</comment>